<evidence type="ECO:0000313" key="6">
    <source>
        <dbReference type="Proteomes" id="UP000179880"/>
    </source>
</evidence>
<dbReference type="AlphaFoldDB" id="A0A1F6WGU7"/>
<evidence type="ECO:0000313" key="5">
    <source>
        <dbReference type="EMBL" id="OGI81044.1"/>
    </source>
</evidence>
<evidence type="ECO:0000256" key="1">
    <source>
        <dbReference type="ARBA" id="ARBA00022980"/>
    </source>
</evidence>
<proteinExistence type="predicted"/>
<dbReference type="GO" id="GO:1990904">
    <property type="term" value="C:ribonucleoprotein complex"/>
    <property type="evidence" value="ECO:0007669"/>
    <property type="project" value="UniProtKB-KW"/>
</dbReference>
<protein>
    <recommendedName>
        <fullName evidence="3">50S ribosomal protein L15</fullName>
    </recommendedName>
</protein>
<dbReference type="Proteomes" id="UP000179880">
    <property type="component" value="Unassembled WGS sequence"/>
</dbReference>
<keyword evidence="1" id="KW-0689">Ribosomal protein</keyword>
<evidence type="ECO:0000256" key="3">
    <source>
        <dbReference type="ARBA" id="ARBA00035497"/>
    </source>
</evidence>
<keyword evidence="2" id="KW-0687">Ribonucleoprotein</keyword>
<evidence type="ECO:0000256" key="4">
    <source>
        <dbReference type="SAM" id="MobiDB-lite"/>
    </source>
</evidence>
<gene>
    <name evidence="5" type="ORF">A3B93_00470</name>
</gene>
<organism evidence="5 6">
    <name type="scientific">Candidatus Nomurabacteria bacterium RIFCSPHIGHO2_02_FULL_42_24</name>
    <dbReference type="NCBI Taxonomy" id="1801757"/>
    <lineage>
        <taxon>Bacteria</taxon>
        <taxon>Candidatus Nomuraibacteriota</taxon>
    </lineage>
</organism>
<feature type="region of interest" description="Disordered" evidence="4">
    <location>
        <begin position="1"/>
        <end position="44"/>
    </location>
</feature>
<dbReference type="InterPro" id="IPR036227">
    <property type="entry name" value="Ribosomal_uL15/eL18_sf"/>
</dbReference>
<evidence type="ECO:0000256" key="2">
    <source>
        <dbReference type="ARBA" id="ARBA00023274"/>
    </source>
</evidence>
<sequence length="109" mass="12377">MQLHQIKRQHPYKKPKLVGRGGKRGKTSGRGTKGQKARAGHKIRPAVRDVIKRLPKKRGYRFTSVRRPVLVSSEKLATIFKEGEQVTFAEIRKRLGLKGGKIKISHKSK</sequence>
<dbReference type="GO" id="GO:0005840">
    <property type="term" value="C:ribosome"/>
    <property type="evidence" value="ECO:0007669"/>
    <property type="project" value="UniProtKB-KW"/>
</dbReference>
<dbReference type="EMBL" id="MFUH01000043">
    <property type="protein sequence ID" value="OGI81044.1"/>
    <property type="molecule type" value="Genomic_DNA"/>
</dbReference>
<reference evidence="5 6" key="1">
    <citation type="journal article" date="2016" name="Nat. Commun.">
        <title>Thousands of microbial genomes shed light on interconnected biogeochemical processes in an aquifer system.</title>
        <authorList>
            <person name="Anantharaman K."/>
            <person name="Brown C.T."/>
            <person name="Hug L.A."/>
            <person name="Sharon I."/>
            <person name="Castelle C.J."/>
            <person name="Probst A.J."/>
            <person name="Thomas B.C."/>
            <person name="Singh A."/>
            <person name="Wilkins M.J."/>
            <person name="Karaoz U."/>
            <person name="Brodie E.L."/>
            <person name="Williams K.H."/>
            <person name="Hubbard S.S."/>
            <person name="Banfield J.F."/>
        </authorList>
    </citation>
    <scope>NUCLEOTIDE SEQUENCE [LARGE SCALE GENOMIC DNA]</scope>
</reference>
<comment type="caution">
    <text evidence="5">The sequence shown here is derived from an EMBL/GenBank/DDBJ whole genome shotgun (WGS) entry which is preliminary data.</text>
</comment>
<accession>A0A1F6WGU7</accession>
<name>A0A1F6WGU7_9BACT</name>
<dbReference type="SUPFAM" id="SSF52080">
    <property type="entry name" value="Ribosomal proteins L15p and L18e"/>
    <property type="match status" value="1"/>
</dbReference>